<accession>A0AAD9IUC9</accession>
<organism evidence="2 3">
    <name type="scientific">Paralvinella palmiformis</name>
    <dbReference type="NCBI Taxonomy" id="53620"/>
    <lineage>
        <taxon>Eukaryota</taxon>
        <taxon>Metazoa</taxon>
        <taxon>Spiralia</taxon>
        <taxon>Lophotrochozoa</taxon>
        <taxon>Annelida</taxon>
        <taxon>Polychaeta</taxon>
        <taxon>Sedentaria</taxon>
        <taxon>Canalipalpata</taxon>
        <taxon>Terebellida</taxon>
        <taxon>Terebelliformia</taxon>
        <taxon>Alvinellidae</taxon>
        <taxon>Paralvinella</taxon>
    </lineage>
</organism>
<evidence type="ECO:0000256" key="1">
    <source>
        <dbReference type="SAM" id="SignalP"/>
    </source>
</evidence>
<dbReference type="SUPFAM" id="SSF49785">
    <property type="entry name" value="Galactose-binding domain-like"/>
    <property type="match status" value="1"/>
</dbReference>
<keyword evidence="1" id="KW-0732">Signal</keyword>
<name>A0AAD9IUC9_9ANNE</name>
<dbReference type="EMBL" id="JAODUP010001334">
    <property type="protein sequence ID" value="KAK2140503.1"/>
    <property type="molecule type" value="Genomic_DNA"/>
</dbReference>
<dbReference type="AlphaFoldDB" id="A0AAD9IUC9"/>
<feature type="signal peptide" evidence="1">
    <location>
        <begin position="1"/>
        <end position="22"/>
    </location>
</feature>
<gene>
    <name evidence="2" type="ORF">LSH36_1334g00021</name>
</gene>
<proteinExistence type="predicted"/>
<feature type="chain" id="PRO_5042113733" evidence="1">
    <location>
        <begin position="23"/>
        <end position="227"/>
    </location>
</feature>
<sequence length="227" mass="25136">MLDLKFVVWVAVVYSLPLHCTGRCLFGNSDYCFFKCHCDQSGQCNDEEVTCPGGCASDILGYKWMGPACQIGNLAFKKTAKHYGNSQDILRDDPNNAVDGLLEPSCTDISTFKDTLAQWGVDLGYQCRVLNITIHFPKVPKGGGIEKYRNHFLIRVSNTDPASDPGVVCIKANSDSIPPPTYTISCPDNTIGRYVYFSRLSEGYEPHRATLCEVIVIGYKKIGMNIE</sequence>
<dbReference type="InterPro" id="IPR008979">
    <property type="entry name" value="Galactose-bd-like_sf"/>
</dbReference>
<keyword evidence="3" id="KW-1185">Reference proteome</keyword>
<dbReference type="Gene3D" id="2.60.120.260">
    <property type="entry name" value="Galactose-binding domain-like"/>
    <property type="match status" value="1"/>
</dbReference>
<reference evidence="2" key="1">
    <citation type="journal article" date="2023" name="Mol. Biol. Evol.">
        <title>Third-Generation Sequencing Reveals the Adaptive Role of the Epigenome in Three Deep-Sea Polychaetes.</title>
        <authorList>
            <person name="Perez M."/>
            <person name="Aroh O."/>
            <person name="Sun Y."/>
            <person name="Lan Y."/>
            <person name="Juniper S.K."/>
            <person name="Young C.R."/>
            <person name="Angers B."/>
            <person name="Qian P.Y."/>
        </authorList>
    </citation>
    <scope>NUCLEOTIDE SEQUENCE</scope>
    <source>
        <strain evidence="2">P08H-3</strain>
    </source>
</reference>
<dbReference type="Proteomes" id="UP001208570">
    <property type="component" value="Unassembled WGS sequence"/>
</dbReference>
<evidence type="ECO:0000313" key="3">
    <source>
        <dbReference type="Proteomes" id="UP001208570"/>
    </source>
</evidence>
<protein>
    <submittedName>
        <fullName evidence="2">Uncharacterized protein</fullName>
    </submittedName>
</protein>
<comment type="caution">
    <text evidence="2">The sequence shown here is derived from an EMBL/GenBank/DDBJ whole genome shotgun (WGS) entry which is preliminary data.</text>
</comment>
<evidence type="ECO:0000313" key="2">
    <source>
        <dbReference type="EMBL" id="KAK2140503.1"/>
    </source>
</evidence>